<accession>A0ACC0L2M3</accession>
<gene>
    <name evidence="1" type="ORF">MSG28_006007</name>
</gene>
<evidence type="ECO:0000313" key="1">
    <source>
        <dbReference type="EMBL" id="KAI8442546.1"/>
    </source>
</evidence>
<name>A0ACC0L2M3_CHOFU</name>
<reference evidence="1 2" key="1">
    <citation type="journal article" date="2022" name="Genome Biol. Evol.">
        <title>The Spruce Budworm Genome: Reconstructing the Evolutionary History of Antifreeze Proteins.</title>
        <authorList>
            <person name="Beliveau C."/>
            <person name="Gagne P."/>
            <person name="Picq S."/>
            <person name="Vernygora O."/>
            <person name="Keeling C.I."/>
            <person name="Pinkney K."/>
            <person name="Doucet D."/>
            <person name="Wen F."/>
            <person name="Johnston J.S."/>
            <person name="Maaroufi H."/>
            <person name="Boyle B."/>
            <person name="Laroche J."/>
            <person name="Dewar K."/>
            <person name="Juretic N."/>
            <person name="Blackburn G."/>
            <person name="Nisole A."/>
            <person name="Brunet B."/>
            <person name="Brandao M."/>
            <person name="Lumley L."/>
            <person name="Duan J."/>
            <person name="Quan G."/>
            <person name="Lucarotti C.J."/>
            <person name="Roe A.D."/>
            <person name="Sperling F.A.H."/>
            <person name="Levesque R.C."/>
            <person name="Cusson M."/>
        </authorList>
    </citation>
    <scope>NUCLEOTIDE SEQUENCE [LARGE SCALE GENOMIC DNA]</scope>
    <source>
        <strain evidence="1">Glfc:IPQL:Cfum</strain>
    </source>
</reference>
<proteinExistence type="predicted"/>
<keyword evidence="2" id="KW-1185">Reference proteome</keyword>
<evidence type="ECO:0000313" key="2">
    <source>
        <dbReference type="Proteomes" id="UP001064048"/>
    </source>
</evidence>
<protein>
    <submittedName>
        <fullName evidence="1">Uncharacterized protein</fullName>
    </submittedName>
</protein>
<dbReference type="EMBL" id="CM046109">
    <property type="protein sequence ID" value="KAI8442546.1"/>
    <property type="molecule type" value="Genomic_DNA"/>
</dbReference>
<sequence length="608" mass="66813">MAVQVQFDAVTPTGYTNRLFSPLAVVVVGPCARSARIATTILLANPAVKQQCLHYCVSARRMSYGVVTGSPVAAQIYLDSVLDDILKNCRTRDGVDKREHVNLAEVMFHCMRTNPDRIQTINGASDKKFTNAQILKRAVSLARAVRAISATKTTVILMLRNHEHMSALYYAMFLAGVVPFMMEPSSTEYEIQHFVSLVTPRVVFCEPERRDDVSKVVCQCDITVDVVVADGPSLDKFVEGFSDDVDSFKLPDVDPEATAMLLPTSGSTGLPKAAKLTYRGLTLQMPTLWLYHSQFPQPTGLILLLSTSQWMTHTMIMTSSVAFGVPVLISPKNITPEYVVELIDKYQPTWTILGPALASSVGQLATSSQLSSLEMLVLGGSPFTEESVAQLKGKLSNNTVLINAYGLTEMQGIVATGNRATPLTSIGNVFNLMEYKLVNDNDEEVLEVNAKGELYLKSKCILKGYVNNEEAYHDTVTADGWLKTGDVFYRNEQGHLFFVNRTKLGFKYMNHHIYPEEIESVIGSVPGVQQCVVCGADAGPAVAVVLRPGCDVTRDQIHHAVNSKLSDHKRLRGGIAFVEALPRTHNGKINRNKCLQLVKDLISTGECF</sequence>
<dbReference type="Proteomes" id="UP001064048">
    <property type="component" value="Chromosome 9"/>
</dbReference>
<comment type="caution">
    <text evidence="1">The sequence shown here is derived from an EMBL/GenBank/DDBJ whole genome shotgun (WGS) entry which is preliminary data.</text>
</comment>
<organism evidence="1 2">
    <name type="scientific">Choristoneura fumiferana</name>
    <name type="common">Spruce budworm moth</name>
    <name type="synonym">Archips fumiferana</name>
    <dbReference type="NCBI Taxonomy" id="7141"/>
    <lineage>
        <taxon>Eukaryota</taxon>
        <taxon>Metazoa</taxon>
        <taxon>Ecdysozoa</taxon>
        <taxon>Arthropoda</taxon>
        <taxon>Hexapoda</taxon>
        <taxon>Insecta</taxon>
        <taxon>Pterygota</taxon>
        <taxon>Neoptera</taxon>
        <taxon>Endopterygota</taxon>
        <taxon>Lepidoptera</taxon>
        <taxon>Glossata</taxon>
        <taxon>Ditrysia</taxon>
        <taxon>Tortricoidea</taxon>
        <taxon>Tortricidae</taxon>
        <taxon>Tortricinae</taxon>
        <taxon>Choristoneura</taxon>
    </lineage>
</organism>